<evidence type="ECO:0000313" key="1">
    <source>
        <dbReference type="EMBL" id="GFO07983.1"/>
    </source>
</evidence>
<evidence type="ECO:0008006" key="3">
    <source>
        <dbReference type="Google" id="ProtNLM"/>
    </source>
</evidence>
<evidence type="ECO:0000313" key="2">
    <source>
        <dbReference type="Proteomes" id="UP000735302"/>
    </source>
</evidence>
<dbReference type="EMBL" id="BLXT01003924">
    <property type="protein sequence ID" value="GFO07983.1"/>
    <property type="molecule type" value="Genomic_DNA"/>
</dbReference>
<sequence length="99" mass="11402">MEKVCWTRRGRSGYRTQSRIFQNVIEDNLDSAHIFVIVSCCGGRFTEEDQAVIGQRRKKNMWPGICEGTCCCGFVMRRQFCSGHRGRESHVLSVVRNQT</sequence>
<protein>
    <recommendedName>
        <fullName evidence="3">C2H2-type domain-containing protein</fullName>
    </recommendedName>
</protein>
<keyword evidence="2" id="KW-1185">Reference proteome</keyword>
<organism evidence="1 2">
    <name type="scientific">Plakobranchus ocellatus</name>
    <dbReference type="NCBI Taxonomy" id="259542"/>
    <lineage>
        <taxon>Eukaryota</taxon>
        <taxon>Metazoa</taxon>
        <taxon>Spiralia</taxon>
        <taxon>Lophotrochozoa</taxon>
        <taxon>Mollusca</taxon>
        <taxon>Gastropoda</taxon>
        <taxon>Heterobranchia</taxon>
        <taxon>Euthyneura</taxon>
        <taxon>Panpulmonata</taxon>
        <taxon>Sacoglossa</taxon>
        <taxon>Placobranchoidea</taxon>
        <taxon>Plakobranchidae</taxon>
        <taxon>Plakobranchus</taxon>
    </lineage>
</organism>
<reference evidence="1 2" key="1">
    <citation type="journal article" date="2021" name="Elife">
        <title>Chloroplast acquisition without the gene transfer in kleptoplastic sea slugs, Plakobranchus ocellatus.</title>
        <authorList>
            <person name="Maeda T."/>
            <person name="Takahashi S."/>
            <person name="Yoshida T."/>
            <person name="Shimamura S."/>
            <person name="Takaki Y."/>
            <person name="Nagai Y."/>
            <person name="Toyoda A."/>
            <person name="Suzuki Y."/>
            <person name="Arimoto A."/>
            <person name="Ishii H."/>
            <person name="Satoh N."/>
            <person name="Nishiyama T."/>
            <person name="Hasebe M."/>
            <person name="Maruyama T."/>
            <person name="Minagawa J."/>
            <person name="Obokata J."/>
            <person name="Shigenobu S."/>
        </authorList>
    </citation>
    <scope>NUCLEOTIDE SEQUENCE [LARGE SCALE GENOMIC DNA]</scope>
</reference>
<name>A0AAV4AMG7_9GAST</name>
<gene>
    <name evidence="1" type="ORF">PoB_003448800</name>
</gene>
<dbReference type="Proteomes" id="UP000735302">
    <property type="component" value="Unassembled WGS sequence"/>
</dbReference>
<accession>A0AAV4AMG7</accession>
<dbReference type="AlphaFoldDB" id="A0AAV4AMG7"/>
<comment type="caution">
    <text evidence="1">The sequence shown here is derived from an EMBL/GenBank/DDBJ whole genome shotgun (WGS) entry which is preliminary data.</text>
</comment>
<proteinExistence type="predicted"/>